<reference evidence="2 3" key="1">
    <citation type="submission" date="2019-08" db="EMBL/GenBank/DDBJ databases">
        <title>Draft genome analysis of Rheinheimera tangshanensis isolated from the roots of fresh rice plants (Oryza sativa).</title>
        <authorList>
            <person name="Yu Q."/>
            <person name="Qi Y."/>
            <person name="Zhang H."/>
            <person name="Pu J."/>
        </authorList>
    </citation>
    <scope>NUCLEOTIDE SEQUENCE [LARGE SCALE GENOMIC DNA]</scope>
    <source>
        <strain evidence="2 3">JA3-B52</strain>
    </source>
</reference>
<dbReference type="AlphaFoldDB" id="A0A5C8LTV3"/>
<dbReference type="OrthoDB" id="6306838at2"/>
<comment type="caution">
    <text evidence="2">The sequence shown here is derived from an EMBL/GenBank/DDBJ whole genome shotgun (WGS) entry which is preliminary data.</text>
</comment>
<feature type="signal peptide" evidence="1">
    <location>
        <begin position="1"/>
        <end position="22"/>
    </location>
</feature>
<dbReference type="RefSeq" id="WP_147904807.1">
    <property type="nucleotide sequence ID" value="NZ_BAAAGC010000014.1"/>
</dbReference>
<keyword evidence="3" id="KW-1185">Reference proteome</keyword>
<evidence type="ECO:0000256" key="1">
    <source>
        <dbReference type="SAM" id="SignalP"/>
    </source>
</evidence>
<keyword evidence="1" id="KW-0732">Signal</keyword>
<accession>A0A5C8LTV3</accession>
<gene>
    <name evidence="2" type="ORF">FU839_13585</name>
</gene>
<protein>
    <recommendedName>
        <fullName evidence="4">BamA/TamA family outer membrane protein</fullName>
    </recommendedName>
</protein>
<dbReference type="Gene3D" id="2.40.160.50">
    <property type="entry name" value="membrane protein fhac: a member of the omp85/tpsb transporter family"/>
    <property type="match status" value="1"/>
</dbReference>
<proteinExistence type="predicted"/>
<sequence length="582" mass="66446">MHNLSRLCLALLAALAGSAAQAQEVTFEHLCEFVKKDSGAEKSADEKTGAAELAGPPFQVHSIEIVSNPIFDENAPDTIWVHHFANWLHINSKESALRKELSIKPGEQVTTDDLAEAERLLREKSYVRDARVSVVEPCHPDGSKSVKVETWDNWSLLPNLGLGRTSGKNKYSFGFKEDNFLGYGVRTSVKYQSDYLRQGYEFKVSSPLSLLGYPELDHSYVDLEWTENNDGRRTQFQLEKPFYQDSTERMYKAGWLSDERLDQIYHNGELENRFITLQKEIDLQTGWLLDYRERTSLRLLAGYSSQQWQFTDDPFQPSLALPEDRSYQYPWIGLDYKEHKYQVLSDVYLINHSEDINLGWHHQARIGVQTSDLANDETLGYQAHWLSEKGFGDSEHLTLLALQLDAMLGIHGGDQIIASAKAEDFYRLSKEFTFYTKLQYDQRSRNYLDQPLDLGGETGLRGYPVQYQQGTQRWLSTAELRWYPQINIYQLLDMGFVAFADAGRASGGDIEQNAELNGLRSKADLLAENYTEQWIGSVGIGARFYSSRSSNNHVIHVDLSKPVGGAKDVNSWEIQLKVEERF</sequence>
<dbReference type="Proteomes" id="UP000321814">
    <property type="component" value="Unassembled WGS sequence"/>
</dbReference>
<organism evidence="2 3">
    <name type="scientific">Rheinheimera tangshanensis</name>
    <dbReference type="NCBI Taxonomy" id="400153"/>
    <lineage>
        <taxon>Bacteria</taxon>
        <taxon>Pseudomonadati</taxon>
        <taxon>Pseudomonadota</taxon>
        <taxon>Gammaproteobacteria</taxon>
        <taxon>Chromatiales</taxon>
        <taxon>Chromatiaceae</taxon>
        <taxon>Rheinheimera</taxon>
    </lineage>
</organism>
<feature type="chain" id="PRO_5022713086" description="BamA/TamA family outer membrane protein" evidence="1">
    <location>
        <begin position="23"/>
        <end position="582"/>
    </location>
</feature>
<evidence type="ECO:0008006" key="4">
    <source>
        <dbReference type="Google" id="ProtNLM"/>
    </source>
</evidence>
<name>A0A5C8LTV3_9GAMM</name>
<evidence type="ECO:0000313" key="3">
    <source>
        <dbReference type="Proteomes" id="UP000321814"/>
    </source>
</evidence>
<evidence type="ECO:0000313" key="2">
    <source>
        <dbReference type="EMBL" id="TXK79724.1"/>
    </source>
</evidence>
<dbReference type="EMBL" id="VRLR01000009">
    <property type="protein sequence ID" value="TXK79724.1"/>
    <property type="molecule type" value="Genomic_DNA"/>
</dbReference>